<sequence length="465" mass="49711">MPTLKVVNITPAALSGDRSQDAEPNLAVNPERPSEIVATAFTPDPMGGPLAPIYVSTDGGQTWGLRSIVPGAAAETGTGDISVGFASEGGALYAGILSGRHPAKTTRMQILRSPGISSTAPMEVLVTRDRPDQPWVVAGSVRLHDGTRDRVYVANNDLGRQPQTAAVDVSDNARTASAPAGFKPSVIERRAPSGQDGPPVRIALHPDGTVYAVFESWRDVGEAGGDILNITFDVVVTRDDEGGVGPNPFQDLKDAEDSEIGQRVAAERTERFNASMGQERLGGDLAIAVDPTDPAGVWVAWCDRGGAAPGVGCTLHVRHSTDHGQTWSADARTVTDAKNPALAVSTDSLLGLAYQQFKQGQWVTTLELTGDGWQTPAERHVLHQARADVPRAHFLPYLGDYIRLLSVGRDFYGVFSGNNTPDPADFPEGVTYQRHADFVSHQLFDLDNVTRVPPSIDPFFFHRAA</sequence>
<evidence type="ECO:0008006" key="3">
    <source>
        <dbReference type="Google" id="ProtNLM"/>
    </source>
</evidence>
<comment type="caution">
    <text evidence="1">The sequence shown here is derived from an EMBL/GenBank/DDBJ whole genome shotgun (WGS) entry which is preliminary data.</text>
</comment>
<keyword evidence="2" id="KW-1185">Reference proteome</keyword>
<dbReference type="CDD" id="cd15482">
    <property type="entry name" value="Sialidase_non-viral"/>
    <property type="match status" value="1"/>
</dbReference>
<proteinExistence type="predicted"/>
<dbReference type="EMBL" id="JAUSYA010000001">
    <property type="protein sequence ID" value="MDQ0688652.1"/>
    <property type="molecule type" value="Genomic_DNA"/>
</dbReference>
<accession>A0ABU0QDC0</accession>
<gene>
    <name evidence="1" type="ORF">QFZ56_007615</name>
</gene>
<protein>
    <recommendedName>
        <fullName evidence="3">Exo-alpha-sialidase</fullName>
    </recommendedName>
</protein>
<dbReference type="RefSeq" id="WP_307049346.1">
    <property type="nucleotide sequence ID" value="NZ_JAUSYA010000001.1"/>
</dbReference>
<evidence type="ECO:0000313" key="2">
    <source>
        <dbReference type="Proteomes" id="UP001243364"/>
    </source>
</evidence>
<reference evidence="1 2" key="1">
    <citation type="submission" date="2023-07" db="EMBL/GenBank/DDBJ databases">
        <title>Comparative genomics of wheat-associated soil bacteria to identify genetic determinants of phenazine resistance.</title>
        <authorList>
            <person name="Mouncey N."/>
        </authorList>
    </citation>
    <scope>NUCLEOTIDE SEQUENCE [LARGE SCALE GENOMIC DNA]</scope>
    <source>
        <strain evidence="1 2">W4I19-2</strain>
    </source>
</reference>
<dbReference type="Proteomes" id="UP001243364">
    <property type="component" value="Unassembled WGS sequence"/>
</dbReference>
<organism evidence="1 2">
    <name type="scientific">Streptomyces achromogenes</name>
    <dbReference type="NCBI Taxonomy" id="67255"/>
    <lineage>
        <taxon>Bacteria</taxon>
        <taxon>Bacillati</taxon>
        <taxon>Actinomycetota</taxon>
        <taxon>Actinomycetes</taxon>
        <taxon>Kitasatosporales</taxon>
        <taxon>Streptomycetaceae</taxon>
        <taxon>Streptomyces</taxon>
    </lineage>
</organism>
<evidence type="ECO:0000313" key="1">
    <source>
        <dbReference type="EMBL" id="MDQ0688652.1"/>
    </source>
</evidence>
<dbReference type="SUPFAM" id="SSF110296">
    <property type="entry name" value="Oligoxyloglucan reducing end-specific cellobiohydrolase"/>
    <property type="match status" value="1"/>
</dbReference>
<name>A0ABU0QDC0_STRAH</name>